<dbReference type="InterPro" id="IPR038606">
    <property type="entry name" value="To_sf"/>
</dbReference>
<dbReference type="Pfam" id="PF06585">
    <property type="entry name" value="JHBP"/>
    <property type="match status" value="1"/>
</dbReference>
<keyword evidence="6" id="KW-1185">Reference proteome</keyword>
<organism evidence="5 6">
    <name type="scientific">Henosepilachna vigintioctopunctata</name>
    <dbReference type="NCBI Taxonomy" id="420089"/>
    <lineage>
        <taxon>Eukaryota</taxon>
        <taxon>Metazoa</taxon>
        <taxon>Ecdysozoa</taxon>
        <taxon>Arthropoda</taxon>
        <taxon>Hexapoda</taxon>
        <taxon>Insecta</taxon>
        <taxon>Pterygota</taxon>
        <taxon>Neoptera</taxon>
        <taxon>Endopterygota</taxon>
        <taxon>Coleoptera</taxon>
        <taxon>Polyphaga</taxon>
        <taxon>Cucujiformia</taxon>
        <taxon>Coccinelloidea</taxon>
        <taxon>Coccinellidae</taxon>
        <taxon>Epilachninae</taxon>
        <taxon>Epilachnini</taxon>
        <taxon>Henosepilachna</taxon>
    </lineage>
</organism>
<comment type="similarity">
    <text evidence="3">Belongs to the TO family.</text>
</comment>
<accession>A0AAW1U849</accession>
<evidence type="ECO:0000313" key="5">
    <source>
        <dbReference type="EMBL" id="KAK9879079.1"/>
    </source>
</evidence>
<evidence type="ECO:0000313" key="6">
    <source>
        <dbReference type="Proteomes" id="UP001431783"/>
    </source>
</evidence>
<sequence>MCRLPFYLLVLCCVIILPAIKGLLPPFIKVCNFTSPDFAKCAVESGKAALPSILKGNRELDIPPFHPLKIPLVEFSSGSFRLNATDVVMDGYHNFNITDVKFDKEQQFLEIDSTSPLFELNFHINIDGKLGSLRIEGNGPTVIKLYNGTFAYKFNYKTHKENGKTFASYEKDEFVAKPAHVYIHIDNLFSGNKLLGDNMNKFLNENWPDILEELRPVVSEMVGSVTRRMLVNLFKETPLEDMFIGY</sequence>
<keyword evidence="1 4" id="KW-0732">Signal</keyword>
<protein>
    <submittedName>
        <fullName evidence="5">Uncharacterized protein</fullName>
    </submittedName>
</protein>
<evidence type="ECO:0000256" key="2">
    <source>
        <dbReference type="ARBA" id="ARBA00023108"/>
    </source>
</evidence>
<feature type="signal peptide" evidence="4">
    <location>
        <begin position="1"/>
        <end position="22"/>
    </location>
</feature>
<dbReference type="FunFam" id="3.15.10.30:FF:000001">
    <property type="entry name" value="Takeout-like protein 1"/>
    <property type="match status" value="1"/>
</dbReference>
<dbReference type="PANTHER" id="PTHR11008:SF32">
    <property type="entry name" value="CIRCADIAN CLOCK-CONTROLLED PROTEIN DAYWAKE-RELATED"/>
    <property type="match status" value="1"/>
</dbReference>
<name>A0AAW1U849_9CUCU</name>
<dbReference type="InterPro" id="IPR010562">
    <property type="entry name" value="Haemolymph_juvenile_hormone-bd"/>
</dbReference>
<comment type="caution">
    <text evidence="5">The sequence shown here is derived from an EMBL/GenBank/DDBJ whole genome shotgun (WGS) entry which is preliminary data.</text>
</comment>
<evidence type="ECO:0000256" key="1">
    <source>
        <dbReference type="ARBA" id="ARBA00022729"/>
    </source>
</evidence>
<dbReference type="PANTHER" id="PTHR11008">
    <property type="entry name" value="PROTEIN TAKEOUT-LIKE PROTEIN"/>
    <property type="match status" value="1"/>
</dbReference>
<evidence type="ECO:0000256" key="3">
    <source>
        <dbReference type="ARBA" id="ARBA00060902"/>
    </source>
</evidence>
<reference evidence="5 6" key="1">
    <citation type="submission" date="2023-03" db="EMBL/GenBank/DDBJ databases">
        <title>Genome insight into feeding habits of ladybird beetles.</title>
        <authorList>
            <person name="Li H.-S."/>
            <person name="Huang Y.-H."/>
            <person name="Pang H."/>
        </authorList>
    </citation>
    <scope>NUCLEOTIDE SEQUENCE [LARGE SCALE GENOMIC DNA]</scope>
    <source>
        <strain evidence="5">SYSU_2023b</strain>
        <tissue evidence="5">Whole body</tissue>
    </source>
</reference>
<dbReference type="Gene3D" id="3.15.10.30">
    <property type="entry name" value="Haemolymph juvenile hormone binding protein"/>
    <property type="match status" value="1"/>
</dbReference>
<keyword evidence="2" id="KW-0090">Biological rhythms</keyword>
<gene>
    <name evidence="5" type="ORF">WA026_003893</name>
</gene>
<dbReference type="SMART" id="SM00700">
    <property type="entry name" value="JHBP"/>
    <property type="match status" value="1"/>
</dbReference>
<dbReference type="GO" id="GO:0005615">
    <property type="term" value="C:extracellular space"/>
    <property type="evidence" value="ECO:0007669"/>
    <property type="project" value="TreeGrafter"/>
</dbReference>
<dbReference type="EMBL" id="JARQZJ010000061">
    <property type="protein sequence ID" value="KAK9879079.1"/>
    <property type="molecule type" value="Genomic_DNA"/>
</dbReference>
<dbReference type="AlphaFoldDB" id="A0AAW1U849"/>
<feature type="chain" id="PRO_5043542234" evidence="4">
    <location>
        <begin position="23"/>
        <end position="246"/>
    </location>
</feature>
<dbReference type="GO" id="GO:0007623">
    <property type="term" value="P:circadian rhythm"/>
    <property type="evidence" value="ECO:0007669"/>
    <property type="project" value="UniProtKB-ARBA"/>
</dbReference>
<evidence type="ECO:0000256" key="4">
    <source>
        <dbReference type="SAM" id="SignalP"/>
    </source>
</evidence>
<proteinExistence type="inferred from homology"/>
<dbReference type="Proteomes" id="UP001431783">
    <property type="component" value="Unassembled WGS sequence"/>
</dbReference>